<gene>
    <name evidence="1" type="ORF">O970_00265</name>
</gene>
<dbReference type="Proteomes" id="UP000506160">
    <property type="component" value="Unassembled WGS sequence"/>
</dbReference>
<dbReference type="SUPFAM" id="SSF161187">
    <property type="entry name" value="YfgJ-like"/>
    <property type="match status" value="1"/>
</dbReference>
<protein>
    <submittedName>
        <fullName evidence="1">Primosomal protein N' (Replication factor Y) -superfamily II helicase</fullName>
    </submittedName>
</protein>
<sequence length="81" mass="9398">MQHLATEVKGQCPECKVRLIRAESHYCDCPSCQQRFIEQRCCPHCQKMVDCIKGCGAVNYLCRQHGLISKHNIEYHYLKAD</sequence>
<comment type="caution">
    <text evidence="1">The sequence shown here is derived from an EMBL/GenBank/DDBJ whole genome shotgun (WGS) entry which is preliminary data.</text>
</comment>
<accession>A0AB94IF87</accession>
<proteinExistence type="predicted"/>
<organism evidence="1 2">
    <name type="scientific">Candidatus Schmidhempelia bombi str. Bimp</name>
    <dbReference type="NCBI Taxonomy" id="1387197"/>
    <lineage>
        <taxon>Bacteria</taxon>
        <taxon>Pseudomonadati</taxon>
        <taxon>Pseudomonadota</taxon>
        <taxon>Gammaproteobacteria</taxon>
        <taxon>Orbales</taxon>
        <taxon>Orbaceae</taxon>
        <taxon>Candidatus Schmidhempelia</taxon>
    </lineage>
</organism>
<dbReference type="RefSeq" id="WP_081685211.1">
    <property type="nucleotide sequence ID" value="NZ_AWGA01000006.1"/>
</dbReference>
<evidence type="ECO:0000313" key="2">
    <source>
        <dbReference type="Proteomes" id="UP000506160"/>
    </source>
</evidence>
<dbReference type="Pfam" id="PF07191">
    <property type="entry name" value="Zn_ribbon_6"/>
    <property type="match status" value="1"/>
</dbReference>
<keyword evidence="2" id="KW-1185">Reference proteome</keyword>
<reference evidence="1 2" key="1">
    <citation type="journal article" date="2014" name="Appl. Environ. Microbiol.">
        <title>Genomic features of a bumble bee symbiont reflect its host environment.</title>
        <authorList>
            <person name="Martinson V.G."/>
            <person name="Magoc T."/>
            <person name="Koch H."/>
            <person name="Salzberg S.L."/>
            <person name="Moran N.A."/>
        </authorList>
    </citation>
    <scope>NUCLEOTIDE SEQUENCE [LARGE SCALE GENOMIC DNA]</scope>
    <source>
        <strain evidence="1 2">Bimp</strain>
    </source>
</reference>
<dbReference type="GO" id="GO:0004386">
    <property type="term" value="F:helicase activity"/>
    <property type="evidence" value="ECO:0007669"/>
    <property type="project" value="UniProtKB-KW"/>
</dbReference>
<dbReference type="InterPro" id="IPR029037">
    <property type="entry name" value="DUF1407/YfgJ-like_sf"/>
</dbReference>
<dbReference type="EMBL" id="AWGA01000006">
    <property type="protein sequence ID" value="TEA28175.1"/>
    <property type="molecule type" value="Genomic_DNA"/>
</dbReference>
<name>A0AB94IF87_9GAMM</name>
<evidence type="ECO:0000313" key="1">
    <source>
        <dbReference type="EMBL" id="TEA28175.1"/>
    </source>
</evidence>
<keyword evidence="1" id="KW-0347">Helicase</keyword>
<dbReference type="AlphaFoldDB" id="A0AB94IF87"/>
<dbReference type="InterPro" id="IPR010807">
    <property type="entry name" value="YfgJ-like"/>
</dbReference>
<keyword evidence="1" id="KW-0378">Hydrolase</keyword>
<dbReference type="Gene3D" id="2.10.290.10">
    <property type="entry name" value="YfgJ-like"/>
    <property type="match status" value="1"/>
</dbReference>
<keyword evidence="1" id="KW-0067">ATP-binding</keyword>
<keyword evidence="1" id="KW-0547">Nucleotide-binding</keyword>